<keyword evidence="3" id="KW-1133">Transmembrane helix</keyword>
<proteinExistence type="predicted"/>
<evidence type="ECO:0000256" key="3">
    <source>
        <dbReference type="ARBA" id="ARBA00022989"/>
    </source>
</evidence>
<keyword evidence="2" id="KW-0812">Transmembrane</keyword>
<dbReference type="PANTHER" id="PTHR43908">
    <property type="entry name" value="AT29763P-RELATED"/>
    <property type="match status" value="1"/>
</dbReference>
<evidence type="ECO:0000256" key="2">
    <source>
        <dbReference type="ARBA" id="ARBA00022692"/>
    </source>
</evidence>
<evidence type="ECO:0000259" key="6">
    <source>
        <dbReference type="PROSITE" id="PS50076"/>
    </source>
</evidence>
<dbReference type="PROSITE" id="PS50076">
    <property type="entry name" value="DNAJ_2"/>
    <property type="match status" value="1"/>
</dbReference>
<keyword evidence="4" id="KW-0472">Membrane</keyword>
<dbReference type="AlphaFoldDB" id="A0ABD3RXL9"/>
<dbReference type="SUPFAM" id="SSF46565">
    <property type="entry name" value="Chaperone J-domain"/>
    <property type="match status" value="1"/>
</dbReference>
<dbReference type="PRINTS" id="PR00625">
    <property type="entry name" value="JDOMAIN"/>
</dbReference>
<reference evidence="7 8" key="1">
    <citation type="submission" date="2024-10" db="EMBL/GenBank/DDBJ databases">
        <title>Updated reference genomes for cyclostephanoid diatoms.</title>
        <authorList>
            <person name="Roberts W.R."/>
            <person name="Alverson A.J."/>
        </authorList>
    </citation>
    <scope>NUCLEOTIDE SEQUENCE [LARGE SCALE GENOMIC DNA]</scope>
    <source>
        <strain evidence="7 8">AJA228-03</strain>
    </source>
</reference>
<dbReference type="Proteomes" id="UP001530377">
    <property type="component" value="Unassembled WGS sequence"/>
</dbReference>
<organism evidence="7 8">
    <name type="scientific">Cyclostephanos tholiformis</name>
    <dbReference type="NCBI Taxonomy" id="382380"/>
    <lineage>
        <taxon>Eukaryota</taxon>
        <taxon>Sar</taxon>
        <taxon>Stramenopiles</taxon>
        <taxon>Ochrophyta</taxon>
        <taxon>Bacillariophyta</taxon>
        <taxon>Coscinodiscophyceae</taxon>
        <taxon>Thalassiosirophycidae</taxon>
        <taxon>Stephanodiscales</taxon>
        <taxon>Stephanodiscaceae</taxon>
        <taxon>Cyclostephanos</taxon>
    </lineage>
</organism>
<comment type="subcellular location">
    <subcellularLocation>
        <location evidence="1">Membrane</location>
        <topology evidence="1">Single-pass membrane protein</topology>
    </subcellularLocation>
</comment>
<dbReference type="CDD" id="cd06257">
    <property type="entry name" value="DnaJ"/>
    <property type="match status" value="1"/>
</dbReference>
<dbReference type="Pfam" id="PF09320">
    <property type="entry name" value="DUF1977"/>
    <property type="match status" value="1"/>
</dbReference>
<keyword evidence="8" id="KW-1185">Reference proteome</keyword>
<dbReference type="GO" id="GO:0016020">
    <property type="term" value="C:membrane"/>
    <property type="evidence" value="ECO:0007669"/>
    <property type="project" value="UniProtKB-SubCell"/>
</dbReference>
<feature type="region of interest" description="Disordered" evidence="5">
    <location>
        <begin position="85"/>
        <end position="110"/>
    </location>
</feature>
<dbReference type="Gene3D" id="1.10.287.110">
    <property type="entry name" value="DnaJ domain"/>
    <property type="match status" value="1"/>
</dbReference>
<evidence type="ECO:0000256" key="4">
    <source>
        <dbReference type="ARBA" id="ARBA00023136"/>
    </source>
</evidence>
<dbReference type="InterPro" id="IPR051100">
    <property type="entry name" value="DnaJ_subfamily_B/C"/>
</dbReference>
<evidence type="ECO:0000313" key="8">
    <source>
        <dbReference type="Proteomes" id="UP001530377"/>
    </source>
</evidence>
<comment type="caution">
    <text evidence="7">The sequence shown here is derived from an EMBL/GenBank/DDBJ whole genome shotgun (WGS) entry which is preliminary data.</text>
</comment>
<name>A0ABD3RXL9_9STRA</name>
<evidence type="ECO:0000256" key="1">
    <source>
        <dbReference type="ARBA" id="ARBA00004167"/>
    </source>
</evidence>
<accession>A0ABD3RXL9</accession>
<protein>
    <recommendedName>
        <fullName evidence="6">J domain-containing protein</fullName>
    </recommendedName>
</protein>
<dbReference type="SMART" id="SM00271">
    <property type="entry name" value="DnaJ"/>
    <property type="match status" value="1"/>
</dbReference>
<dbReference type="InterPro" id="IPR036869">
    <property type="entry name" value="J_dom_sf"/>
</dbReference>
<sequence length="337" mass="37504">MEVNKEEAARCRDLGAEALRTGQNERAVRMFAKSLHLYPLPGKAYRGLALKLHPDKNSAPHADEAFKAVGLAYATVSDPQKRRIYDMSGEEDPDNRGGAGMARRGGGSTAVRDINPEDIFNMFFGGGMPGGGGTGMGGPGVRFYSTGFGPGMAFGGMHPNMRARQQQQHQRQHPEGFLGQIMQLLPILLIMLLTFYNGFGEDGGNAATGGSRYFSLTPVKPHTNPLTTKLTDVKDIPYYVSDQFLRTVARDRYQLSQVERMVENSYRGYLVEECKVQKAYKRKLETLSTKKGRITEAERENLAKKANGFELTRCIELEDLFPRSVSPKDRVKRHSEF</sequence>
<evidence type="ECO:0000313" key="7">
    <source>
        <dbReference type="EMBL" id="KAL3816984.1"/>
    </source>
</evidence>
<evidence type="ECO:0000256" key="5">
    <source>
        <dbReference type="SAM" id="MobiDB-lite"/>
    </source>
</evidence>
<gene>
    <name evidence="7" type="ORF">ACHAXA_010104</name>
</gene>
<feature type="domain" description="J" evidence="6">
    <location>
        <begin position="24"/>
        <end position="89"/>
    </location>
</feature>
<dbReference type="Pfam" id="PF00226">
    <property type="entry name" value="DnaJ"/>
    <property type="match status" value="1"/>
</dbReference>
<dbReference type="EMBL" id="JALLPB020000122">
    <property type="protein sequence ID" value="KAL3816984.1"/>
    <property type="molecule type" value="Genomic_DNA"/>
</dbReference>
<dbReference type="InterPro" id="IPR015399">
    <property type="entry name" value="DUF1977_DnaJ-like"/>
</dbReference>
<feature type="compositionally biased region" description="Gly residues" evidence="5">
    <location>
        <begin position="97"/>
        <end position="108"/>
    </location>
</feature>
<dbReference type="InterPro" id="IPR001623">
    <property type="entry name" value="DnaJ_domain"/>
</dbReference>